<dbReference type="Gene3D" id="3.40.50.300">
    <property type="entry name" value="P-loop containing nucleotide triphosphate hydrolases"/>
    <property type="match status" value="2"/>
</dbReference>
<dbReference type="Pfam" id="PF13087">
    <property type="entry name" value="AAA_12"/>
    <property type="match status" value="1"/>
</dbReference>
<sequence length="1206" mass="137362">MIGRSSTTVKKKEPKKDKGQGLIDVVFSWSLSDVLNRHLYMGKVKQIPMTYLSTDHYMKSFINPLIEETRADLLSSLEKVSRAPICEILSVELSKNYNPPKDLYYKILLKRNRENTANDHEGSYEPEFGDLIALTEVRPKCIDDLNRPKSPYLVALVHRVKDEYDQDKLTIRTSNPITFEADKEMDKKIKKKKSLFAVYLTNMTTNVRIWTALNSELEGANLNIIKRVLRTESITSAARLAHVNTTPLIYIFITFFPYLIQTKYYIEADCTQCVSQVNESVALPNTKNCISSFKLDNSQKAAILSCVATRECHHQNSVKLIWGPPGTGKTGTVGALLFALLKMKCRTLTCAPTNIAVLEVTTRLVNFARNSLQYDTYGLGDIVLFGNGERMKIDDHEDLFDVYLDYRISALYGCFAPMYGWKNSIESMICLLEDPQKMYLLYLEKEKMKKDEDEEEEEEEEKIFGNEKVNNNQDNEGGIYDQDLKDKDKKKIWMKAIAQTIKENKKKDKKKQNKKEPSQRKSQLKCDKGKKGDNSTQCKKNRGERKEEGDNLLTFEEFFMMKYKFFGNKLIFFITSLYTHMPTSFISLEVAKKMIKAVDLLKSVGTLLNTSASANEGLRVVFNGIEDERSSVHRLAKLSSAKSNCLRVLRFLRQSILLPNNMTDEYLIRSFCLQNACLIFCTVSSSAKLHTEGMTPLELLVIDEAAQLKECESTIPLQLLGLRHAILIGDELQLPAMVQSEICEKADFGRSLFEKLVLLGHKKHLLEVQYRMHPSISLFPNREFYHNKVLDGPNVIQRTYEKRFLQGKMFGSYSFINVASGKECFDDRYSRKNMVEVAVVVEIVATLFKESVASKQKVRVGCISPYKAQVFALKDKLEKTYSTDANSDFSVSVRSVDGFQGGEEDVIIISTVRCNGRGSVGFLSNRQRTNVALTRARHCLWVLGNGATLINSGTVWKKLVLDAKSRGCFYDANDDRNLAQAVSGALVEFNQLDTLLKTDSLLFSNTKWKVCFSDDFMKSMARIKNLEVRKEVLSLLDRLSNGWRLNRQKDKVLHMNGASSELLELYKVNGLVNLAWSVDIERENSKDFQVLKVWDILPSSEIPKLANHLDTFFGNYTVAFMNRCKCKKIEGDVVVPMTWPVDSSAGRKTSLADADHVRFLESQVASLSLKDEPGSTSEFSRRNRVKFKTKSEGKSIGMKQRWEKQQ</sequence>
<dbReference type="CDD" id="cd18808">
    <property type="entry name" value="SF1_C_Upf1"/>
    <property type="match status" value="1"/>
</dbReference>
<dbReference type="FunFam" id="3.40.50.300:FF:000326">
    <property type="entry name" value="P-loop containing nucleoside triphosphate hydrolase"/>
    <property type="match status" value="1"/>
</dbReference>
<dbReference type="InterPro" id="IPR027417">
    <property type="entry name" value="P-loop_NTPase"/>
</dbReference>
<feature type="compositionally biased region" description="Basic and acidic residues" evidence="5">
    <location>
        <begin position="514"/>
        <end position="533"/>
    </location>
</feature>
<dbReference type="InterPro" id="IPR045055">
    <property type="entry name" value="DNA2/NAM7-like"/>
</dbReference>
<accession>A0A4S4D4B8</accession>
<protein>
    <recommendedName>
        <fullName evidence="11">DNA2/NAM7 helicase-like C-terminal domain-containing protein</fullName>
    </recommendedName>
</protein>
<keyword evidence="2" id="KW-0378">Hydrolase</keyword>
<dbReference type="Proteomes" id="UP000306102">
    <property type="component" value="Unassembled WGS sequence"/>
</dbReference>
<evidence type="ECO:0000313" key="10">
    <source>
        <dbReference type="Proteomes" id="UP000306102"/>
    </source>
</evidence>
<keyword evidence="1" id="KW-0547">Nucleotide-binding</keyword>
<dbReference type="GO" id="GO:0005524">
    <property type="term" value="F:ATP binding"/>
    <property type="evidence" value="ECO:0007669"/>
    <property type="project" value="UniProtKB-KW"/>
</dbReference>
<dbReference type="Pfam" id="PF13086">
    <property type="entry name" value="AAA_11"/>
    <property type="match status" value="2"/>
</dbReference>
<evidence type="ECO:0000256" key="3">
    <source>
        <dbReference type="ARBA" id="ARBA00022806"/>
    </source>
</evidence>
<dbReference type="AlphaFoldDB" id="A0A4S4D4B8"/>
<dbReference type="InterPro" id="IPR041677">
    <property type="entry name" value="DNA2/NAM7_AAA_11"/>
</dbReference>
<dbReference type="GO" id="GO:0016787">
    <property type="term" value="F:hydrolase activity"/>
    <property type="evidence" value="ECO:0007669"/>
    <property type="project" value="UniProtKB-KW"/>
</dbReference>
<keyword evidence="10" id="KW-1185">Reference proteome</keyword>
<feature type="domain" description="DNA2/NAM7 helicase-like C-terminal" evidence="7">
    <location>
        <begin position="749"/>
        <end position="945"/>
    </location>
</feature>
<evidence type="ECO:0000256" key="4">
    <source>
        <dbReference type="ARBA" id="ARBA00022840"/>
    </source>
</evidence>
<dbReference type="InterPro" id="IPR047187">
    <property type="entry name" value="SF1_C_Upf1"/>
</dbReference>
<dbReference type="InterPro" id="IPR041679">
    <property type="entry name" value="DNA2/NAM7-like_C"/>
</dbReference>
<reference evidence="9 10" key="1">
    <citation type="journal article" date="2018" name="Proc. Natl. Acad. Sci. U.S.A.">
        <title>Draft genome sequence of Camellia sinensis var. sinensis provides insights into the evolution of the tea genome and tea quality.</title>
        <authorList>
            <person name="Wei C."/>
            <person name="Yang H."/>
            <person name="Wang S."/>
            <person name="Zhao J."/>
            <person name="Liu C."/>
            <person name="Gao L."/>
            <person name="Xia E."/>
            <person name="Lu Y."/>
            <person name="Tai Y."/>
            <person name="She G."/>
            <person name="Sun J."/>
            <person name="Cao H."/>
            <person name="Tong W."/>
            <person name="Gao Q."/>
            <person name="Li Y."/>
            <person name="Deng W."/>
            <person name="Jiang X."/>
            <person name="Wang W."/>
            <person name="Chen Q."/>
            <person name="Zhang S."/>
            <person name="Li H."/>
            <person name="Wu J."/>
            <person name="Wang P."/>
            <person name="Li P."/>
            <person name="Shi C."/>
            <person name="Zheng F."/>
            <person name="Jian J."/>
            <person name="Huang B."/>
            <person name="Shan D."/>
            <person name="Shi M."/>
            <person name="Fang C."/>
            <person name="Yue Y."/>
            <person name="Li F."/>
            <person name="Li D."/>
            <person name="Wei S."/>
            <person name="Han B."/>
            <person name="Jiang C."/>
            <person name="Yin Y."/>
            <person name="Xia T."/>
            <person name="Zhang Z."/>
            <person name="Bennetzen J.L."/>
            <person name="Zhao S."/>
            <person name="Wan X."/>
        </authorList>
    </citation>
    <scope>NUCLEOTIDE SEQUENCE [LARGE SCALE GENOMIC DNA]</scope>
    <source>
        <strain evidence="10">cv. Shuchazao</strain>
        <tissue evidence="9">Leaf</tissue>
    </source>
</reference>
<evidence type="ECO:0000256" key="2">
    <source>
        <dbReference type="ARBA" id="ARBA00022801"/>
    </source>
</evidence>
<evidence type="ECO:0000259" key="6">
    <source>
        <dbReference type="Pfam" id="PF13086"/>
    </source>
</evidence>
<dbReference type="Pfam" id="PF20073">
    <property type="entry name" value="DUF6469"/>
    <property type="match status" value="1"/>
</dbReference>
<organism evidence="9 10">
    <name type="scientific">Camellia sinensis var. sinensis</name>
    <name type="common">China tea</name>
    <dbReference type="NCBI Taxonomy" id="542762"/>
    <lineage>
        <taxon>Eukaryota</taxon>
        <taxon>Viridiplantae</taxon>
        <taxon>Streptophyta</taxon>
        <taxon>Embryophyta</taxon>
        <taxon>Tracheophyta</taxon>
        <taxon>Spermatophyta</taxon>
        <taxon>Magnoliopsida</taxon>
        <taxon>eudicotyledons</taxon>
        <taxon>Gunneridae</taxon>
        <taxon>Pentapetalae</taxon>
        <taxon>asterids</taxon>
        <taxon>Ericales</taxon>
        <taxon>Theaceae</taxon>
        <taxon>Camellia</taxon>
    </lineage>
</organism>
<evidence type="ECO:0008006" key="11">
    <source>
        <dbReference type="Google" id="ProtNLM"/>
    </source>
</evidence>
<name>A0A4S4D4B8_CAMSN</name>
<evidence type="ECO:0000259" key="7">
    <source>
        <dbReference type="Pfam" id="PF13087"/>
    </source>
</evidence>
<feature type="domain" description="DNA2/NAM7 helicase helicase" evidence="6">
    <location>
        <begin position="634"/>
        <end position="741"/>
    </location>
</feature>
<comment type="caution">
    <text evidence="9">The sequence shown here is derived from an EMBL/GenBank/DDBJ whole genome shotgun (WGS) entry which is preliminary data.</text>
</comment>
<feature type="domain" description="DUF6469" evidence="8">
    <location>
        <begin position="84"/>
        <end position="214"/>
    </location>
</feature>
<dbReference type="PANTHER" id="PTHR10887:SF522">
    <property type="entry name" value="P-LOOP CONTAINING NUCLEOSIDE TRIPHOSPHATE HYDROLASES SUPERFAMILY PROTEIN"/>
    <property type="match status" value="1"/>
</dbReference>
<dbReference type="InterPro" id="IPR045529">
    <property type="entry name" value="DUF6469"/>
</dbReference>
<proteinExistence type="predicted"/>
<evidence type="ECO:0000313" key="9">
    <source>
        <dbReference type="EMBL" id="THF97162.1"/>
    </source>
</evidence>
<dbReference type="GO" id="GO:0004386">
    <property type="term" value="F:helicase activity"/>
    <property type="evidence" value="ECO:0007669"/>
    <property type="project" value="UniProtKB-KW"/>
</dbReference>
<dbReference type="PANTHER" id="PTHR10887">
    <property type="entry name" value="DNA2/NAM7 HELICASE FAMILY"/>
    <property type="match status" value="1"/>
</dbReference>
<feature type="compositionally biased region" description="Acidic residues" evidence="5">
    <location>
        <begin position="452"/>
        <end position="461"/>
    </location>
</feature>
<evidence type="ECO:0000256" key="5">
    <source>
        <dbReference type="SAM" id="MobiDB-lite"/>
    </source>
</evidence>
<dbReference type="GO" id="GO:0005694">
    <property type="term" value="C:chromosome"/>
    <property type="evidence" value="ECO:0007669"/>
    <property type="project" value="UniProtKB-ARBA"/>
</dbReference>
<dbReference type="EMBL" id="SDRB02012617">
    <property type="protein sequence ID" value="THF97162.1"/>
    <property type="molecule type" value="Genomic_DNA"/>
</dbReference>
<keyword evidence="3" id="KW-0347">Helicase</keyword>
<evidence type="ECO:0000256" key="1">
    <source>
        <dbReference type="ARBA" id="ARBA00022741"/>
    </source>
</evidence>
<keyword evidence="4" id="KW-0067">ATP-binding</keyword>
<dbReference type="SUPFAM" id="SSF52540">
    <property type="entry name" value="P-loop containing nucleoside triphosphate hydrolases"/>
    <property type="match status" value="1"/>
</dbReference>
<evidence type="ECO:0000259" key="8">
    <source>
        <dbReference type="Pfam" id="PF20073"/>
    </source>
</evidence>
<feature type="domain" description="DNA2/NAM7 helicase helicase" evidence="6">
    <location>
        <begin position="294"/>
        <end position="520"/>
    </location>
</feature>
<feature type="region of interest" description="Disordered" evidence="5">
    <location>
        <begin position="503"/>
        <end position="546"/>
    </location>
</feature>
<dbReference type="STRING" id="542762.A0A4S4D4B8"/>
<gene>
    <name evidence="9" type="ORF">TEA_003292</name>
</gene>
<feature type="region of interest" description="Disordered" evidence="5">
    <location>
        <begin position="450"/>
        <end position="482"/>
    </location>
</feature>
<feature type="region of interest" description="Disordered" evidence="5">
    <location>
        <begin position="1170"/>
        <end position="1206"/>
    </location>
</feature>